<evidence type="ECO:0000256" key="1">
    <source>
        <dbReference type="ARBA" id="ARBA00022679"/>
    </source>
</evidence>
<evidence type="ECO:0000313" key="4">
    <source>
        <dbReference type="EMBL" id="SEK15732.1"/>
    </source>
</evidence>
<dbReference type="AlphaFoldDB" id="A0AAQ1JYR6"/>
<dbReference type="InterPro" id="IPR016181">
    <property type="entry name" value="Acyl_CoA_acyltransferase"/>
</dbReference>
<comment type="caution">
    <text evidence="4">The sequence shown here is derived from an EMBL/GenBank/DDBJ whole genome shotgun (WGS) entry which is preliminary data.</text>
</comment>
<dbReference type="Gene3D" id="3.40.630.30">
    <property type="match status" value="1"/>
</dbReference>
<dbReference type="Proteomes" id="UP000183529">
    <property type="component" value="Unassembled WGS sequence"/>
</dbReference>
<proteinExistence type="predicted"/>
<dbReference type="PANTHER" id="PTHR43877:SF2">
    <property type="entry name" value="AMINOALKYLPHOSPHONATE N-ACETYLTRANSFERASE-RELATED"/>
    <property type="match status" value="1"/>
</dbReference>
<dbReference type="InterPro" id="IPR000182">
    <property type="entry name" value="GNAT_dom"/>
</dbReference>
<organism evidence="4 5">
    <name type="scientific">Paraburkholderia tropica</name>
    <dbReference type="NCBI Taxonomy" id="92647"/>
    <lineage>
        <taxon>Bacteria</taxon>
        <taxon>Pseudomonadati</taxon>
        <taxon>Pseudomonadota</taxon>
        <taxon>Betaproteobacteria</taxon>
        <taxon>Burkholderiales</taxon>
        <taxon>Burkholderiaceae</taxon>
        <taxon>Paraburkholderia</taxon>
    </lineage>
</organism>
<name>A0AAQ1JYR6_9BURK</name>
<dbReference type="SUPFAM" id="SSF55729">
    <property type="entry name" value="Acyl-CoA N-acyltransferases (Nat)"/>
    <property type="match status" value="1"/>
</dbReference>
<accession>A0AAQ1JYR6</accession>
<keyword evidence="1" id="KW-0808">Transferase</keyword>
<dbReference type="GO" id="GO:0016747">
    <property type="term" value="F:acyltransferase activity, transferring groups other than amino-acyl groups"/>
    <property type="evidence" value="ECO:0007669"/>
    <property type="project" value="InterPro"/>
</dbReference>
<feature type="domain" description="N-acetyltransferase" evidence="3">
    <location>
        <begin position="27"/>
        <end position="180"/>
    </location>
</feature>
<dbReference type="InterPro" id="IPR050832">
    <property type="entry name" value="Bact_Acetyltransf"/>
</dbReference>
<evidence type="ECO:0000259" key="3">
    <source>
        <dbReference type="PROSITE" id="PS51186"/>
    </source>
</evidence>
<evidence type="ECO:0000313" key="5">
    <source>
        <dbReference type="Proteomes" id="UP000183529"/>
    </source>
</evidence>
<dbReference type="PROSITE" id="PS51186">
    <property type="entry name" value="GNAT"/>
    <property type="match status" value="1"/>
</dbReference>
<keyword evidence="2" id="KW-0012">Acyltransferase</keyword>
<reference evidence="4 5" key="1">
    <citation type="submission" date="2016-10" db="EMBL/GenBank/DDBJ databases">
        <authorList>
            <person name="Varghese N."/>
            <person name="Submissions S."/>
        </authorList>
    </citation>
    <scope>NUCLEOTIDE SEQUENCE [LARGE SCALE GENOMIC DNA]</scope>
    <source>
        <strain evidence="4 5">LMG 22274</strain>
    </source>
</reference>
<gene>
    <name evidence="4" type="ORF">SAMN05216550_14716</name>
</gene>
<protein>
    <submittedName>
        <fullName evidence="4">Acetyltransferase (GNAT) domain-containing protein</fullName>
    </submittedName>
</protein>
<evidence type="ECO:0000256" key="2">
    <source>
        <dbReference type="ARBA" id="ARBA00023315"/>
    </source>
</evidence>
<sequence>MHDKVCVPDILSLVDDLANRAEERGMLTIRKANSGDVLDAWDIRKASVLAACANYYSEASLSAWVDGSPTDKWANVVERDFYVAVADGFVVGTGMLTVASAQVDAIFLRPSHMGRGIGRKMLESLEALARDHGLASMRLDATLNAAPFYRHCGWSGDSISTYRTSRGLELPCIPMTKEGLHNTLSER</sequence>
<dbReference type="PANTHER" id="PTHR43877">
    <property type="entry name" value="AMINOALKYLPHOSPHONATE N-ACETYLTRANSFERASE-RELATED-RELATED"/>
    <property type="match status" value="1"/>
</dbReference>
<dbReference type="CDD" id="cd04301">
    <property type="entry name" value="NAT_SF"/>
    <property type="match status" value="1"/>
</dbReference>
<dbReference type="EMBL" id="FNZM01000047">
    <property type="protein sequence ID" value="SEK15732.1"/>
    <property type="molecule type" value="Genomic_DNA"/>
</dbReference>
<dbReference type="Pfam" id="PF13508">
    <property type="entry name" value="Acetyltransf_7"/>
    <property type="match status" value="1"/>
</dbReference>